<dbReference type="Pfam" id="PF20743">
    <property type="entry name" value="DUF5580_C"/>
    <property type="match status" value="1"/>
</dbReference>
<dbReference type="Pfam" id="PF17743">
    <property type="entry name" value="DUF5580"/>
    <property type="match status" value="1"/>
</dbReference>
<evidence type="ECO:0000313" key="5">
    <source>
        <dbReference type="Proteomes" id="UP000823561"/>
    </source>
</evidence>
<evidence type="ECO:0000256" key="1">
    <source>
        <dbReference type="SAM" id="MobiDB-lite"/>
    </source>
</evidence>
<organism evidence="4 5">
    <name type="scientific">Alosa alosa</name>
    <name type="common">allis shad</name>
    <dbReference type="NCBI Taxonomy" id="278164"/>
    <lineage>
        <taxon>Eukaryota</taxon>
        <taxon>Metazoa</taxon>
        <taxon>Chordata</taxon>
        <taxon>Craniata</taxon>
        <taxon>Vertebrata</taxon>
        <taxon>Euteleostomi</taxon>
        <taxon>Actinopterygii</taxon>
        <taxon>Neopterygii</taxon>
        <taxon>Teleostei</taxon>
        <taxon>Clupei</taxon>
        <taxon>Clupeiformes</taxon>
        <taxon>Clupeoidei</taxon>
        <taxon>Clupeidae</taxon>
        <taxon>Alosa</taxon>
    </lineage>
</organism>
<evidence type="ECO:0000259" key="2">
    <source>
        <dbReference type="Pfam" id="PF17743"/>
    </source>
</evidence>
<dbReference type="InterPro" id="IPR049247">
    <property type="entry name" value="DUF5580_C"/>
</dbReference>
<sequence>MKDGEPGEEQRLVLQAVREELQDWGASSSSSSSSSTLGNIERDVLELDTSRTGAIHQAQLTYVFLRNKVPLKLPTLGRLFHMFSKETCPDEVLYRELLHFLSGVAEDDQNKMKIDRSSQPRSRTSVSVHSDPGRPPTNVRTNKSWTERFQKIEKAMDLCDTQNTGYLDKDKARRLLQNYNVILDLHLSPLKIAEVTHTTPSEGKVHLASALRYLKGL</sequence>
<name>A0AAV6GKA7_9TELE</name>
<comment type="caution">
    <text evidence="4">The sequence shown here is derived from an EMBL/GenBank/DDBJ whole genome shotgun (WGS) entry which is preliminary data.</text>
</comment>
<evidence type="ECO:0000259" key="3">
    <source>
        <dbReference type="Pfam" id="PF20743"/>
    </source>
</evidence>
<dbReference type="Gene3D" id="1.10.238.10">
    <property type="entry name" value="EF-hand"/>
    <property type="match status" value="1"/>
</dbReference>
<evidence type="ECO:0008006" key="6">
    <source>
        <dbReference type="Google" id="ProtNLM"/>
    </source>
</evidence>
<feature type="domain" description="DUF5580" evidence="2">
    <location>
        <begin position="16"/>
        <end position="108"/>
    </location>
</feature>
<protein>
    <recommendedName>
        <fullName evidence="6">EF-hand domain-containing protein</fullName>
    </recommendedName>
</protein>
<dbReference type="Proteomes" id="UP000823561">
    <property type="component" value="Chromosome 9"/>
</dbReference>
<dbReference type="SUPFAM" id="SSF47473">
    <property type="entry name" value="EF-hand"/>
    <property type="match status" value="1"/>
</dbReference>
<dbReference type="PANTHER" id="PTHR34830">
    <property type="entry name" value="SIMILAR TO HYPOTHETICAL PROTEIN MGC34837"/>
    <property type="match status" value="1"/>
</dbReference>
<dbReference type="InterPro" id="IPR011992">
    <property type="entry name" value="EF-hand-dom_pair"/>
</dbReference>
<dbReference type="AlphaFoldDB" id="A0AAV6GKA7"/>
<gene>
    <name evidence="4" type="ORF">AALO_G00123010</name>
</gene>
<dbReference type="EMBL" id="JADWDJ010000009">
    <property type="protein sequence ID" value="KAG5275648.1"/>
    <property type="molecule type" value="Genomic_DNA"/>
</dbReference>
<feature type="region of interest" description="Disordered" evidence="1">
    <location>
        <begin position="111"/>
        <end position="141"/>
    </location>
</feature>
<dbReference type="InterPro" id="IPR048316">
    <property type="entry name" value="DUF5580_N"/>
</dbReference>
<feature type="compositionally biased region" description="Polar residues" evidence="1">
    <location>
        <begin position="119"/>
        <end position="128"/>
    </location>
</feature>
<feature type="domain" description="DUF5580" evidence="3">
    <location>
        <begin position="144"/>
        <end position="217"/>
    </location>
</feature>
<reference evidence="4" key="1">
    <citation type="submission" date="2020-10" db="EMBL/GenBank/DDBJ databases">
        <title>Chromosome-scale genome assembly of the Allis shad, Alosa alosa.</title>
        <authorList>
            <person name="Margot Z."/>
            <person name="Christophe K."/>
            <person name="Cabau C."/>
            <person name="Louis A."/>
            <person name="Berthelot C."/>
            <person name="Parey E."/>
            <person name="Roest Crollius H."/>
            <person name="Montfort J."/>
            <person name="Robinson-Rechavi M."/>
            <person name="Bucao C."/>
            <person name="Bouchez O."/>
            <person name="Gislard M."/>
            <person name="Lluch J."/>
            <person name="Milhes M."/>
            <person name="Lampietro C."/>
            <person name="Lopez Roques C."/>
            <person name="Donnadieu C."/>
            <person name="Braasch I."/>
            <person name="Desvignes T."/>
            <person name="Postlethwait J."/>
            <person name="Bobe J."/>
            <person name="Guiguen Y."/>
        </authorList>
    </citation>
    <scope>NUCLEOTIDE SEQUENCE</scope>
    <source>
        <strain evidence="4">M-15738</strain>
        <tissue evidence="4">Blood</tissue>
    </source>
</reference>
<keyword evidence="5" id="KW-1185">Reference proteome</keyword>
<evidence type="ECO:0000313" key="4">
    <source>
        <dbReference type="EMBL" id="KAG5275648.1"/>
    </source>
</evidence>
<accession>A0AAV6GKA7</accession>
<proteinExistence type="predicted"/>
<dbReference type="PANTHER" id="PTHR34830:SF1">
    <property type="entry name" value="GENE 12695-RELATED"/>
    <property type="match status" value="1"/>
</dbReference>
<dbReference type="InterPro" id="IPR040774">
    <property type="entry name" value="DUF5580"/>
</dbReference>